<dbReference type="STRING" id="1147741.A0A0R3RYQ6"/>
<evidence type="ECO:0000313" key="2">
    <source>
        <dbReference type="Proteomes" id="UP000050640"/>
    </source>
</evidence>
<dbReference type="SUPFAM" id="SSF51445">
    <property type="entry name" value="(Trans)glycosidases"/>
    <property type="match status" value="1"/>
</dbReference>
<dbReference type="GO" id="GO:0004134">
    <property type="term" value="F:4-alpha-glucanotransferase activity"/>
    <property type="evidence" value="ECO:0007669"/>
    <property type="project" value="InterPro"/>
</dbReference>
<dbReference type="Proteomes" id="UP000050640">
    <property type="component" value="Unplaced"/>
</dbReference>
<protein>
    <submittedName>
        <fullName evidence="3">HDGE_amylase domain-containing protein</fullName>
    </submittedName>
</protein>
<reference evidence="3" key="1">
    <citation type="submission" date="2017-02" db="UniProtKB">
        <authorList>
            <consortium name="WormBaseParasite"/>
        </authorList>
    </citation>
    <scope>IDENTIFICATION</scope>
</reference>
<dbReference type="PANTHER" id="PTHR10569">
    <property type="entry name" value="GLYCOGEN DEBRANCHING ENZYME"/>
    <property type="match status" value="1"/>
</dbReference>
<dbReference type="GO" id="GO:0005980">
    <property type="term" value="P:glycogen catabolic process"/>
    <property type="evidence" value="ECO:0007669"/>
    <property type="project" value="InterPro"/>
</dbReference>
<dbReference type="AlphaFoldDB" id="A0A0R3RYQ6"/>
<dbReference type="Pfam" id="PF14701">
    <property type="entry name" value="hDGE_amylase"/>
    <property type="match status" value="1"/>
</dbReference>
<dbReference type="InterPro" id="IPR032792">
    <property type="entry name" value="AGL_glucanoTrfase"/>
</dbReference>
<dbReference type="FunFam" id="3.20.20.80:FF:000070">
    <property type="entry name" value="GDB1p Glycogen debranching enzyme"/>
    <property type="match status" value="1"/>
</dbReference>
<sequence length="286" mass="32875">MCQSEAVNLLKNNDNQEDREPETRIITLNYGENLERSVFHFQKGWTVRFVRGASLLGRHVDVFTSISGKISWKEGADEFATFAEIKCEQSGAFSYQFVVDNESKPAGNGYILVMPVLLLNEYPLRLNAVACITHISKLLGPLDMWKERLKVAAKAEYNMIHFTPVQELGISNSSYCIADPMQLNPNFSTTEKRYTYDDLATLIKDLEKDFHLLSLQDVVWNHAARNALWLLEHPQCAYNLKNSPHLRPAYILDRLLYHFGIDVINGKYQNRNLNKEINTEEHLKIP</sequence>
<name>A0A0R3RYQ6_9BILA</name>
<evidence type="ECO:0000259" key="1">
    <source>
        <dbReference type="Pfam" id="PF14701"/>
    </source>
</evidence>
<proteinExistence type="predicted"/>
<dbReference type="InterPro" id="IPR010401">
    <property type="entry name" value="AGL/Gdb1"/>
</dbReference>
<dbReference type="GO" id="GO:0004135">
    <property type="term" value="F:amylo-alpha-1,6-glucosidase activity"/>
    <property type="evidence" value="ECO:0007669"/>
    <property type="project" value="InterPro"/>
</dbReference>
<dbReference type="InterPro" id="IPR017853">
    <property type="entry name" value="GH"/>
</dbReference>
<accession>A0A0R3RYQ6</accession>
<evidence type="ECO:0000313" key="3">
    <source>
        <dbReference type="WBParaSite" id="EEL_0000742001-mRNA-1"/>
    </source>
</evidence>
<organism evidence="2 3">
    <name type="scientific">Elaeophora elaphi</name>
    <dbReference type="NCBI Taxonomy" id="1147741"/>
    <lineage>
        <taxon>Eukaryota</taxon>
        <taxon>Metazoa</taxon>
        <taxon>Ecdysozoa</taxon>
        <taxon>Nematoda</taxon>
        <taxon>Chromadorea</taxon>
        <taxon>Rhabditida</taxon>
        <taxon>Spirurina</taxon>
        <taxon>Spiruromorpha</taxon>
        <taxon>Filarioidea</taxon>
        <taxon>Onchocercidae</taxon>
        <taxon>Elaeophora</taxon>
    </lineage>
</organism>
<dbReference type="Gene3D" id="3.20.20.80">
    <property type="entry name" value="Glycosidases"/>
    <property type="match status" value="1"/>
</dbReference>
<dbReference type="WBParaSite" id="EEL_0000742001-mRNA-1">
    <property type="protein sequence ID" value="EEL_0000742001-mRNA-1"/>
    <property type="gene ID" value="EEL_0000742001"/>
</dbReference>
<keyword evidence="2" id="KW-1185">Reference proteome</keyword>
<feature type="domain" description="Glycogen debranching enzyme glucanotransferase" evidence="1">
    <location>
        <begin position="124"/>
        <end position="284"/>
    </location>
</feature>
<dbReference type="PANTHER" id="PTHR10569:SF2">
    <property type="entry name" value="GLYCOGEN DEBRANCHING ENZYME"/>
    <property type="match status" value="1"/>
</dbReference>